<evidence type="ECO:0000313" key="1">
    <source>
        <dbReference type="EMBL" id="GGJ88386.1"/>
    </source>
</evidence>
<protein>
    <recommendedName>
        <fullName evidence="3">Acyl-CoA thioesterase-1</fullName>
    </recommendedName>
</protein>
<evidence type="ECO:0000313" key="2">
    <source>
        <dbReference type="Proteomes" id="UP000635983"/>
    </source>
</evidence>
<organism evidence="1 2">
    <name type="scientific">Pseudomonas matsuisoli</name>
    <dbReference type="NCBI Taxonomy" id="1515666"/>
    <lineage>
        <taxon>Bacteria</taxon>
        <taxon>Pseudomonadati</taxon>
        <taxon>Pseudomonadota</taxon>
        <taxon>Gammaproteobacteria</taxon>
        <taxon>Pseudomonadales</taxon>
        <taxon>Pseudomonadaceae</taxon>
        <taxon>Pseudomonas</taxon>
    </lineage>
</organism>
<comment type="caution">
    <text evidence="1">The sequence shown here is derived from an EMBL/GenBank/DDBJ whole genome shotgun (WGS) entry which is preliminary data.</text>
</comment>
<gene>
    <name evidence="1" type="ORF">GCM10009304_12630</name>
</gene>
<dbReference type="Gene3D" id="3.40.50.1110">
    <property type="entry name" value="SGNH hydrolase"/>
    <property type="match status" value="1"/>
</dbReference>
<keyword evidence="2" id="KW-1185">Reference proteome</keyword>
<dbReference type="InterPro" id="IPR036514">
    <property type="entry name" value="SGNH_hydro_sf"/>
</dbReference>
<evidence type="ECO:0008006" key="3">
    <source>
        <dbReference type="Google" id="ProtNLM"/>
    </source>
</evidence>
<dbReference type="SUPFAM" id="SSF52266">
    <property type="entry name" value="SGNH hydrolase"/>
    <property type="match status" value="1"/>
</dbReference>
<dbReference type="Proteomes" id="UP000635983">
    <property type="component" value="Unassembled WGS sequence"/>
</dbReference>
<reference evidence="1" key="1">
    <citation type="journal article" date="2014" name="Int. J. Syst. Evol. Microbiol.">
        <title>Complete genome sequence of Corynebacterium casei LMG S-19264T (=DSM 44701T), isolated from a smear-ripened cheese.</title>
        <authorList>
            <consortium name="US DOE Joint Genome Institute (JGI-PGF)"/>
            <person name="Walter F."/>
            <person name="Albersmeier A."/>
            <person name="Kalinowski J."/>
            <person name="Ruckert C."/>
        </authorList>
    </citation>
    <scope>NUCLEOTIDE SEQUENCE</scope>
    <source>
        <strain evidence="1">JCM 30078</strain>
    </source>
</reference>
<dbReference type="AlphaFoldDB" id="A0A917PQQ2"/>
<reference evidence="1" key="2">
    <citation type="submission" date="2020-09" db="EMBL/GenBank/DDBJ databases">
        <authorList>
            <person name="Sun Q."/>
            <person name="Ohkuma M."/>
        </authorList>
    </citation>
    <scope>NUCLEOTIDE SEQUENCE</scope>
    <source>
        <strain evidence="1">JCM 30078</strain>
    </source>
</reference>
<sequence>MKQNLSEMVRLSLEANSKVLILGIRLPPNYGQRYTAAFADVFPSVAQALDVPVVPFVLEGIGGVEGMMQPDGVHPAANAQSAILDNVWPALEPLL</sequence>
<dbReference type="EMBL" id="BMPO01000002">
    <property type="protein sequence ID" value="GGJ88386.1"/>
    <property type="molecule type" value="Genomic_DNA"/>
</dbReference>
<accession>A0A917PQQ2</accession>
<name>A0A917PQQ2_9PSED</name>
<dbReference type="GO" id="GO:0016788">
    <property type="term" value="F:hydrolase activity, acting on ester bonds"/>
    <property type="evidence" value="ECO:0007669"/>
    <property type="project" value="UniProtKB-ARBA"/>
</dbReference>
<proteinExistence type="predicted"/>